<proteinExistence type="predicted"/>
<reference evidence="1" key="1">
    <citation type="submission" date="2021-06" db="EMBL/GenBank/DDBJ databases">
        <authorList>
            <person name="Kallberg Y."/>
            <person name="Tangrot J."/>
            <person name="Rosling A."/>
        </authorList>
    </citation>
    <scope>NUCLEOTIDE SEQUENCE</scope>
    <source>
        <strain evidence="1">MA453B</strain>
    </source>
</reference>
<evidence type="ECO:0000313" key="2">
    <source>
        <dbReference type="Proteomes" id="UP000789405"/>
    </source>
</evidence>
<dbReference type="EMBL" id="CAJVPY010001748">
    <property type="protein sequence ID" value="CAG8534939.1"/>
    <property type="molecule type" value="Genomic_DNA"/>
</dbReference>
<keyword evidence="2" id="KW-1185">Reference proteome</keyword>
<evidence type="ECO:0000313" key="1">
    <source>
        <dbReference type="EMBL" id="CAG8534939.1"/>
    </source>
</evidence>
<name>A0A9N9ALV5_9GLOM</name>
<dbReference type="OrthoDB" id="10497122at2759"/>
<sequence length="64" mass="7448">MDEVDKSPADSNKLANTESDNPIGLEWYLYVDRVVENKEEISQRREIVSGTNEDMNITNRANFW</sequence>
<comment type="caution">
    <text evidence="1">The sequence shown here is derived from an EMBL/GenBank/DDBJ whole genome shotgun (WGS) entry which is preliminary data.</text>
</comment>
<organism evidence="1 2">
    <name type="scientific">Dentiscutata erythropus</name>
    <dbReference type="NCBI Taxonomy" id="1348616"/>
    <lineage>
        <taxon>Eukaryota</taxon>
        <taxon>Fungi</taxon>
        <taxon>Fungi incertae sedis</taxon>
        <taxon>Mucoromycota</taxon>
        <taxon>Glomeromycotina</taxon>
        <taxon>Glomeromycetes</taxon>
        <taxon>Diversisporales</taxon>
        <taxon>Gigasporaceae</taxon>
        <taxon>Dentiscutata</taxon>
    </lineage>
</organism>
<gene>
    <name evidence="1" type="ORF">DERYTH_LOCUS4524</name>
</gene>
<accession>A0A9N9ALV5</accession>
<protein>
    <submittedName>
        <fullName evidence="1">4031_t:CDS:1</fullName>
    </submittedName>
</protein>
<dbReference type="AlphaFoldDB" id="A0A9N9ALV5"/>
<dbReference type="Proteomes" id="UP000789405">
    <property type="component" value="Unassembled WGS sequence"/>
</dbReference>